<protein>
    <submittedName>
        <fullName evidence="2">Uncharacterized protein</fullName>
    </submittedName>
</protein>
<keyword evidence="3" id="KW-1185">Reference proteome</keyword>
<proteinExistence type="predicted"/>
<reference evidence="2 3" key="1">
    <citation type="journal article" date="2019" name="Nat. Ecol. Evol.">
        <title>Megaphylogeny resolves global patterns of mushroom evolution.</title>
        <authorList>
            <person name="Varga T."/>
            <person name="Krizsan K."/>
            <person name="Foldi C."/>
            <person name="Dima B."/>
            <person name="Sanchez-Garcia M."/>
            <person name="Sanchez-Ramirez S."/>
            <person name="Szollosi G.J."/>
            <person name="Szarkandi J.G."/>
            <person name="Papp V."/>
            <person name="Albert L."/>
            <person name="Andreopoulos W."/>
            <person name="Angelini C."/>
            <person name="Antonin V."/>
            <person name="Barry K.W."/>
            <person name="Bougher N.L."/>
            <person name="Buchanan P."/>
            <person name="Buyck B."/>
            <person name="Bense V."/>
            <person name="Catcheside P."/>
            <person name="Chovatia M."/>
            <person name="Cooper J."/>
            <person name="Damon W."/>
            <person name="Desjardin D."/>
            <person name="Finy P."/>
            <person name="Geml J."/>
            <person name="Haridas S."/>
            <person name="Hughes K."/>
            <person name="Justo A."/>
            <person name="Karasinski D."/>
            <person name="Kautmanova I."/>
            <person name="Kiss B."/>
            <person name="Kocsube S."/>
            <person name="Kotiranta H."/>
            <person name="LaButti K.M."/>
            <person name="Lechner B.E."/>
            <person name="Liimatainen K."/>
            <person name="Lipzen A."/>
            <person name="Lukacs Z."/>
            <person name="Mihaltcheva S."/>
            <person name="Morgado L.N."/>
            <person name="Niskanen T."/>
            <person name="Noordeloos M.E."/>
            <person name="Ohm R.A."/>
            <person name="Ortiz-Santana B."/>
            <person name="Ovrebo C."/>
            <person name="Racz N."/>
            <person name="Riley R."/>
            <person name="Savchenko A."/>
            <person name="Shiryaev A."/>
            <person name="Soop K."/>
            <person name="Spirin V."/>
            <person name="Szebenyi C."/>
            <person name="Tomsovsky M."/>
            <person name="Tulloss R.E."/>
            <person name="Uehling J."/>
            <person name="Grigoriev I.V."/>
            <person name="Vagvolgyi C."/>
            <person name="Papp T."/>
            <person name="Martin F.M."/>
            <person name="Miettinen O."/>
            <person name="Hibbett D.S."/>
            <person name="Nagy L.G."/>
        </authorList>
    </citation>
    <scope>NUCLEOTIDE SEQUENCE [LARGE SCALE GENOMIC DNA]</scope>
    <source>
        <strain evidence="2 3">FP101781</strain>
    </source>
</reference>
<feature type="region of interest" description="Disordered" evidence="1">
    <location>
        <begin position="147"/>
        <end position="178"/>
    </location>
</feature>
<dbReference type="EMBL" id="QPFP01000039">
    <property type="protein sequence ID" value="TEB27580.1"/>
    <property type="molecule type" value="Genomic_DNA"/>
</dbReference>
<evidence type="ECO:0000313" key="2">
    <source>
        <dbReference type="EMBL" id="TEB27580.1"/>
    </source>
</evidence>
<dbReference type="Proteomes" id="UP000298030">
    <property type="component" value="Unassembled WGS sequence"/>
</dbReference>
<evidence type="ECO:0000256" key="1">
    <source>
        <dbReference type="SAM" id="MobiDB-lite"/>
    </source>
</evidence>
<accession>A0A4Y7T0B7</accession>
<dbReference type="AlphaFoldDB" id="A0A4Y7T0B7"/>
<gene>
    <name evidence="2" type="ORF">FA13DRAFT_1736425</name>
</gene>
<organism evidence="2 3">
    <name type="scientific">Coprinellus micaceus</name>
    <name type="common">Glistening ink-cap mushroom</name>
    <name type="synonym">Coprinus micaceus</name>
    <dbReference type="NCBI Taxonomy" id="71717"/>
    <lineage>
        <taxon>Eukaryota</taxon>
        <taxon>Fungi</taxon>
        <taxon>Dikarya</taxon>
        <taxon>Basidiomycota</taxon>
        <taxon>Agaricomycotina</taxon>
        <taxon>Agaricomycetes</taxon>
        <taxon>Agaricomycetidae</taxon>
        <taxon>Agaricales</taxon>
        <taxon>Agaricineae</taxon>
        <taxon>Psathyrellaceae</taxon>
        <taxon>Coprinellus</taxon>
    </lineage>
</organism>
<comment type="caution">
    <text evidence="2">The sequence shown here is derived from an EMBL/GenBank/DDBJ whole genome shotgun (WGS) entry which is preliminary data.</text>
</comment>
<sequence>MSSAAVPPLPGGLIVGANEASRAIDALLFDLLTFIHQLIEGAKQGSMEHIHGLGIRMAQLYEGYSEGILDALLPHFQYPEDGPPKECGPTYMAMSALTQINILRMVGNMDSPLPCPALSQPLMTVYCGPRSSSKCWCSTQRFGENRRCRRTPSSRGSSVACLKRRRRPSRPLRSENTL</sequence>
<name>A0A4Y7T0B7_COPMI</name>
<evidence type="ECO:0000313" key="3">
    <source>
        <dbReference type="Proteomes" id="UP000298030"/>
    </source>
</evidence>